<dbReference type="Proteomes" id="UP001623349">
    <property type="component" value="Unassembled WGS sequence"/>
</dbReference>
<dbReference type="Pfam" id="PF25779">
    <property type="entry name" value="Tubulin-bind_CPAP"/>
    <property type="match status" value="1"/>
</dbReference>
<proteinExistence type="inferred from homology"/>
<dbReference type="InterPro" id="IPR026581">
    <property type="entry name" value="TCP10L/CENPJ"/>
</dbReference>
<organism evidence="6 7">
    <name type="scientific">Apodemus speciosus</name>
    <name type="common">Large Japanese field mouse</name>
    <dbReference type="NCBI Taxonomy" id="105296"/>
    <lineage>
        <taxon>Eukaryota</taxon>
        <taxon>Metazoa</taxon>
        <taxon>Chordata</taxon>
        <taxon>Craniata</taxon>
        <taxon>Vertebrata</taxon>
        <taxon>Euteleostomi</taxon>
        <taxon>Mammalia</taxon>
        <taxon>Eutheria</taxon>
        <taxon>Euarchontoglires</taxon>
        <taxon>Glires</taxon>
        <taxon>Rodentia</taxon>
        <taxon>Myomorpha</taxon>
        <taxon>Muroidea</taxon>
        <taxon>Muridae</taxon>
        <taxon>Murinae</taxon>
        <taxon>Apodemus</taxon>
    </lineage>
</organism>
<dbReference type="Pfam" id="PF07202">
    <property type="entry name" value="Tcp10_C"/>
    <property type="match status" value="3"/>
</dbReference>
<dbReference type="Gene3D" id="2.60.450.20">
    <property type="match status" value="2"/>
</dbReference>
<feature type="compositionally biased region" description="Basic and acidic residues" evidence="3">
    <location>
        <begin position="712"/>
        <end position="723"/>
    </location>
</feature>
<feature type="coiled-coil region" evidence="2">
    <location>
        <begin position="900"/>
        <end position="962"/>
    </location>
</feature>
<evidence type="ECO:0000259" key="4">
    <source>
        <dbReference type="Pfam" id="PF07202"/>
    </source>
</evidence>
<feature type="domain" description="Centromere protein J C-terminal" evidence="4">
    <location>
        <begin position="1156"/>
        <end position="1185"/>
    </location>
</feature>
<evidence type="ECO:0000313" key="7">
    <source>
        <dbReference type="Proteomes" id="UP001623349"/>
    </source>
</evidence>
<evidence type="ECO:0000256" key="3">
    <source>
        <dbReference type="SAM" id="MobiDB-lite"/>
    </source>
</evidence>
<sequence length="1405" mass="159269">MPTSSELNSRQNFLTEWMTSPSRAGVILNRGFPSLEADERQAATNVPTSFPIKATHFSNSFSISSEEDSFHEQQLEAGGPYKPRSETPEARLVFPSVRKEPIASCQDAPGCQEDTRSDFMPDLLSEFKEVANRNPLLKKLEQLKEIQQKKQEQLKRQQLEQLQRLMEEQEKVLTMVSAQHVFPGTLLPDDQSQKHRSPGDLTSGEKATLPPHSYPNLTQENSHASNILPDEKSNFCRATQQDSVLTSKNASGLFYESQYQDAHVNRNDLKEESTDLPSGEGVLPRWEKKMGRSQEGKDVNLQKSGDSSEVVNIEERPIRAAIRGKQQTFEDYVEEQIQLEERELRQKQLREAEGPLLTKTKPKQPFLKRGDGLARFTNAKSKFQKGNESNLGSTQSPSEDQSGSKVDRQHLQRKTALINKDLCADTPTIKKDSKARSRAGLSSLRQKPKVTKTSMKESLSLPGLKVQMGKKCDGQFRHQVKLERNVQANNKENVPACIKPWDAGCKMWSKTQGRERLPLSTGPVGCVVSRSPIHETDREMESSLDFSLQKKLENWEREKEKENLELDEFLFLERAADEISFSSNSSFVLKILERDQQIYESHRLSSTPVKAMQQQKAQQADPRGQSNRSETPCHGVAPENESGCEAVLLSRGSGSPDGLRELSCKLSKKAFQTSMSENQSRWDARDDGVANSDSSTESEEQLDITIKPSTEGGDRIFSNREDSPQVCDAKGPFRDTGAQEDKWRDADLDLSDKECSSDESVIVENLNNKVLEPLRLPSSQDGSKIDFDDERSWTDLEENPCEHGVIPREEAMYGTPQTQCHSKSEGCVLDKTIKRKIAPVKKGEDFSKSDRNTSPPPPSDLMVKFFPSLKPKPKVDSHLENEPKLNLSQDQPPGGDSVRSQVLREKVIELESEIEKFKAENTSLAKLRIERESALEKLRKEIAEFEQQKARELARIEEYRKEETKKLQKERKVFEKYTAAARTFPDKKEREEIQALKQQIADLQEDLKRKETKWSSTHGRLRSQIEMLVKENTDLREEIKVMERFRLDAWKKAEAIENSPKACRHMTATKEDESMNSSIQFQKSHVSSGVQVEKYKKKYLPAQGNPSRRSKSVPPRDLGSSDKGQAALPREPLQQVTFPDLEYKNKEEKEEEIQGEINHTDGKVEKVYKNGCRVVLFPNGTRKEVSADGKSITVTFFNGDVKQVMPDERVVYYYAAAQTTHTTYPEGLEVLHFSSGQIEKHFPDGRKEITFPDQTIKTLFADGQEESIFPDGTIVRVQRANLKFGQNYFLLRSYGSPVVVCHRNHLDCSVAAMPDMGSLGKHQLLDGLVSHTCMRHKTVPLGDGNKIIEFNNGQRELHTAQFKRREYPDGTVKTVYANGHQETKYISGRVRVKDKDGNVLMDTEM</sequence>
<comment type="similarity">
    <text evidence="1">Belongs to the TCP10 family.</text>
</comment>
<feature type="domain" description="Centromere protein J C-terminal" evidence="4">
    <location>
        <begin position="1363"/>
        <end position="1392"/>
    </location>
</feature>
<feature type="compositionally biased region" description="Basic and acidic residues" evidence="3">
    <location>
        <begin position="873"/>
        <end position="883"/>
    </location>
</feature>
<feature type="region of interest" description="Disordered" evidence="3">
    <location>
        <begin position="428"/>
        <end position="458"/>
    </location>
</feature>
<feature type="compositionally biased region" description="Low complexity" evidence="3">
    <location>
        <begin position="610"/>
        <end position="620"/>
    </location>
</feature>
<keyword evidence="7" id="KW-1185">Reference proteome</keyword>
<name>A0ABQ0FIC4_APOSI</name>
<evidence type="ECO:0000256" key="2">
    <source>
        <dbReference type="SAM" id="Coils"/>
    </source>
</evidence>
<keyword evidence="2" id="KW-0175">Coiled coil</keyword>
<evidence type="ECO:0000313" key="6">
    <source>
        <dbReference type="EMBL" id="GAB1298936.1"/>
    </source>
</evidence>
<dbReference type="InterPro" id="IPR047002">
    <property type="entry name" value="Tcp10_C_sf"/>
</dbReference>
<feature type="compositionally biased region" description="Polar residues" evidence="3">
    <location>
        <begin position="1075"/>
        <end position="1086"/>
    </location>
</feature>
<feature type="coiled-coil region" evidence="2">
    <location>
        <begin position="986"/>
        <end position="1038"/>
    </location>
</feature>
<feature type="region of interest" description="Disordered" evidence="3">
    <location>
        <begin position="350"/>
        <end position="369"/>
    </location>
</feature>
<dbReference type="PANTHER" id="PTHR10331:SF23">
    <property type="entry name" value="CENTROMERE PROTEIN J"/>
    <property type="match status" value="1"/>
</dbReference>
<comment type="caution">
    <text evidence="6">The sequence shown here is derived from an EMBL/GenBank/DDBJ whole genome shotgun (WGS) entry which is preliminary data.</text>
</comment>
<feature type="region of interest" description="Disordered" evidence="3">
    <location>
        <begin position="1092"/>
        <end position="1141"/>
    </location>
</feature>
<gene>
    <name evidence="6" type="ORF">APTSU1_001417200</name>
</gene>
<dbReference type="InterPro" id="IPR009852">
    <property type="entry name" value="CENPJ_C_dom"/>
</dbReference>
<feature type="region of interest" description="Disordered" evidence="3">
    <location>
        <begin position="379"/>
        <end position="409"/>
    </location>
</feature>
<feature type="region of interest" description="Disordered" evidence="3">
    <location>
        <begin position="604"/>
        <end position="639"/>
    </location>
</feature>
<evidence type="ECO:0000259" key="5">
    <source>
        <dbReference type="Pfam" id="PF25779"/>
    </source>
</evidence>
<reference evidence="6 7" key="1">
    <citation type="submission" date="2024-08" db="EMBL/GenBank/DDBJ databases">
        <title>The draft genome of Apodemus speciosus.</title>
        <authorList>
            <person name="Nabeshima K."/>
            <person name="Suzuki S."/>
            <person name="Onuma M."/>
        </authorList>
    </citation>
    <scope>NUCLEOTIDE SEQUENCE [LARGE SCALE GENOMIC DNA]</scope>
    <source>
        <strain evidence="6">IB14-021</strain>
    </source>
</reference>
<feature type="region of interest" description="Disordered" evidence="3">
    <location>
        <begin position="839"/>
        <end position="899"/>
    </location>
</feature>
<feature type="region of interest" description="Disordered" evidence="3">
    <location>
        <begin position="1067"/>
        <end position="1086"/>
    </location>
</feature>
<protein>
    <submittedName>
        <fullName evidence="6">Centromere protein J</fullName>
    </submittedName>
</protein>
<feature type="region of interest" description="Disordered" evidence="3">
    <location>
        <begin position="184"/>
        <end position="221"/>
    </location>
</feature>
<feature type="domain" description="Centromere protein J C-terminal" evidence="4">
    <location>
        <begin position="1225"/>
        <end position="1253"/>
    </location>
</feature>
<dbReference type="EMBL" id="BAAFST010000014">
    <property type="protein sequence ID" value="GAB1298936.1"/>
    <property type="molecule type" value="Genomic_DNA"/>
</dbReference>
<accession>A0ABQ0FIC4</accession>
<dbReference type="InterPro" id="IPR058029">
    <property type="entry name" value="Tubulin-bd_CENPJ"/>
</dbReference>
<feature type="compositionally biased region" description="Polar residues" evidence="3">
    <location>
        <begin position="379"/>
        <end position="404"/>
    </location>
</feature>
<evidence type="ECO:0000256" key="1">
    <source>
        <dbReference type="ARBA" id="ARBA00005627"/>
    </source>
</evidence>
<feature type="region of interest" description="Disordered" evidence="3">
    <location>
        <begin position="63"/>
        <end position="87"/>
    </location>
</feature>
<feature type="domain" description="CENPJ tubulin-binding region" evidence="5">
    <location>
        <begin position="312"/>
        <end position="378"/>
    </location>
</feature>
<feature type="coiled-coil region" evidence="2">
    <location>
        <begin position="136"/>
        <end position="179"/>
    </location>
</feature>
<feature type="region of interest" description="Disordered" evidence="3">
    <location>
        <begin position="675"/>
        <end position="737"/>
    </location>
</feature>
<dbReference type="PANTHER" id="PTHR10331">
    <property type="entry name" value="T COMPLEX PROTEIN 10"/>
    <property type="match status" value="1"/>
</dbReference>
<feature type="compositionally biased region" description="Basic and acidic residues" evidence="3">
    <location>
        <begin position="841"/>
        <end position="851"/>
    </location>
</feature>